<gene>
    <name evidence="1" type="ORF">Afil01_54990</name>
</gene>
<organism evidence="1 2">
    <name type="scientific">Actinorhabdospora filicis</name>
    <dbReference type="NCBI Taxonomy" id="1785913"/>
    <lineage>
        <taxon>Bacteria</taxon>
        <taxon>Bacillati</taxon>
        <taxon>Actinomycetota</taxon>
        <taxon>Actinomycetes</taxon>
        <taxon>Micromonosporales</taxon>
        <taxon>Micromonosporaceae</taxon>
        <taxon>Actinorhabdospora</taxon>
    </lineage>
</organism>
<accession>A0A9W6W5S1</accession>
<protein>
    <submittedName>
        <fullName evidence="1">Uncharacterized protein</fullName>
    </submittedName>
</protein>
<name>A0A9W6W5S1_9ACTN</name>
<keyword evidence="2" id="KW-1185">Reference proteome</keyword>
<proteinExistence type="predicted"/>
<dbReference type="EMBL" id="BSTX01000004">
    <property type="protein sequence ID" value="GLZ80692.1"/>
    <property type="molecule type" value="Genomic_DNA"/>
</dbReference>
<reference evidence="1" key="1">
    <citation type="submission" date="2023-03" db="EMBL/GenBank/DDBJ databases">
        <title>Actinorhabdospora filicis NBRC 111898.</title>
        <authorList>
            <person name="Ichikawa N."/>
            <person name="Sato H."/>
            <person name="Tonouchi N."/>
        </authorList>
    </citation>
    <scope>NUCLEOTIDE SEQUENCE</scope>
    <source>
        <strain evidence="1">NBRC 111898</strain>
    </source>
</reference>
<sequence>MDSDELRLPPDSPLAAAITAEWRLLPLRIPTGWTVQWNTLHVRRLPSGLIEVNDSEDLLWAERLPPSWLTGEKKAAHRKVGLDIGWYRDTFRAVILDPDWDSIAADITTTDLDELVATVEDWLPRY</sequence>
<dbReference type="AlphaFoldDB" id="A0A9W6W5S1"/>
<comment type="caution">
    <text evidence="1">The sequence shown here is derived from an EMBL/GenBank/DDBJ whole genome shotgun (WGS) entry which is preliminary data.</text>
</comment>
<dbReference type="RefSeq" id="WP_285665937.1">
    <property type="nucleotide sequence ID" value="NZ_BSTX01000004.1"/>
</dbReference>
<evidence type="ECO:0000313" key="2">
    <source>
        <dbReference type="Proteomes" id="UP001165079"/>
    </source>
</evidence>
<dbReference type="Proteomes" id="UP001165079">
    <property type="component" value="Unassembled WGS sequence"/>
</dbReference>
<evidence type="ECO:0000313" key="1">
    <source>
        <dbReference type="EMBL" id="GLZ80692.1"/>
    </source>
</evidence>